<dbReference type="InterPro" id="IPR055878">
    <property type="entry name" value="DUF7455"/>
</dbReference>
<name>A0A171DFY0_9ACTN</name>
<dbReference type="Pfam" id="PF24254">
    <property type="entry name" value="DUF7455"/>
    <property type="match status" value="1"/>
</dbReference>
<feature type="domain" description="DUF7455" evidence="2">
    <location>
        <begin position="11"/>
        <end position="64"/>
    </location>
</feature>
<dbReference type="EMBL" id="BDCX01000009">
    <property type="protein sequence ID" value="GAT68290.1"/>
    <property type="molecule type" value="Genomic_DNA"/>
</dbReference>
<dbReference type="RefSeq" id="WP_068898692.1">
    <property type="nucleotide sequence ID" value="NZ_BDCX01000009.1"/>
</dbReference>
<evidence type="ECO:0000256" key="1">
    <source>
        <dbReference type="SAM" id="MobiDB-lite"/>
    </source>
</evidence>
<dbReference type="Proteomes" id="UP000077701">
    <property type="component" value="Unassembled WGS sequence"/>
</dbReference>
<dbReference type="OrthoDB" id="3539048at2"/>
<sequence>MTGALAPAKPLTATDRCDRCGAQAYIRATLPVGGELLFCAHHGRQHVAVLRDKGADIQDESARLSATPSTAGNDER</sequence>
<accession>A0A171DFY0</accession>
<evidence type="ECO:0000259" key="2">
    <source>
        <dbReference type="Pfam" id="PF24254"/>
    </source>
</evidence>
<evidence type="ECO:0000313" key="3">
    <source>
        <dbReference type="EMBL" id="GAT68290.1"/>
    </source>
</evidence>
<dbReference type="AlphaFoldDB" id="A0A171DFY0"/>
<evidence type="ECO:0000313" key="4">
    <source>
        <dbReference type="Proteomes" id="UP000077701"/>
    </source>
</evidence>
<proteinExistence type="predicted"/>
<reference evidence="4" key="2">
    <citation type="submission" date="2016-04" db="EMBL/GenBank/DDBJ databases">
        <title>Planomonospora sphaerica JCM9374 whole genome shotgun sequence.</title>
        <authorList>
            <person name="Suzuki T."/>
            <person name="Dohra H."/>
            <person name="Kodani S."/>
        </authorList>
    </citation>
    <scope>NUCLEOTIDE SEQUENCE [LARGE SCALE GENOMIC DNA]</scope>
    <source>
        <strain evidence="4">JCM 9374</strain>
    </source>
</reference>
<gene>
    <name evidence="3" type="ORF">PS9374_03952</name>
</gene>
<keyword evidence="4" id="KW-1185">Reference proteome</keyword>
<dbReference type="STRING" id="161355.PS9374_03952"/>
<feature type="compositionally biased region" description="Polar residues" evidence="1">
    <location>
        <begin position="64"/>
        <end position="76"/>
    </location>
</feature>
<feature type="region of interest" description="Disordered" evidence="1">
    <location>
        <begin position="57"/>
        <end position="76"/>
    </location>
</feature>
<organism evidence="3 4">
    <name type="scientific">Planomonospora sphaerica</name>
    <dbReference type="NCBI Taxonomy" id="161355"/>
    <lineage>
        <taxon>Bacteria</taxon>
        <taxon>Bacillati</taxon>
        <taxon>Actinomycetota</taxon>
        <taxon>Actinomycetes</taxon>
        <taxon>Streptosporangiales</taxon>
        <taxon>Streptosporangiaceae</taxon>
        <taxon>Planomonospora</taxon>
    </lineage>
</organism>
<protein>
    <recommendedName>
        <fullName evidence="2">DUF7455 domain-containing protein</fullName>
    </recommendedName>
</protein>
<comment type="caution">
    <text evidence="3">The sequence shown here is derived from an EMBL/GenBank/DDBJ whole genome shotgun (WGS) entry which is preliminary data.</text>
</comment>
<reference evidence="3 4" key="1">
    <citation type="journal article" date="2016" name="Genome Announc.">
        <title>Draft Genome Sequence of Planomonospora sphaerica JCM9374, a Rare Actinomycete.</title>
        <authorList>
            <person name="Dohra H."/>
            <person name="Suzuki T."/>
            <person name="Inoue Y."/>
            <person name="Kodani S."/>
        </authorList>
    </citation>
    <scope>NUCLEOTIDE SEQUENCE [LARGE SCALE GENOMIC DNA]</scope>
    <source>
        <strain evidence="3 4">JCM 9374</strain>
    </source>
</reference>